<dbReference type="CDD" id="cd04651">
    <property type="entry name" value="LbH_G1P_AT_C"/>
    <property type="match status" value="1"/>
</dbReference>
<keyword evidence="6" id="KW-0067">ATP-binding</keyword>
<dbReference type="NCBIfam" id="TIGR02091">
    <property type="entry name" value="glgC"/>
    <property type="match status" value="1"/>
</dbReference>
<comment type="caution">
    <text evidence="10">The sequence shown here is derived from an EMBL/GenBank/DDBJ whole genome shotgun (WGS) entry which is preliminary data.</text>
</comment>
<dbReference type="InterPro" id="IPR005836">
    <property type="entry name" value="ADP_Glu_pyroP_CS"/>
</dbReference>
<dbReference type="GO" id="GO:0005978">
    <property type="term" value="P:glycogen biosynthetic process"/>
    <property type="evidence" value="ECO:0007669"/>
    <property type="project" value="UniProtKB-UniRule"/>
</dbReference>
<name>A0A2S8F900_9BACT</name>
<dbReference type="PROSITE" id="PS00808">
    <property type="entry name" value="ADP_GLC_PYROPHOSPH_1"/>
    <property type="match status" value="1"/>
</dbReference>
<evidence type="ECO:0000256" key="5">
    <source>
        <dbReference type="ARBA" id="ARBA00022741"/>
    </source>
</evidence>
<evidence type="ECO:0000256" key="1">
    <source>
        <dbReference type="ARBA" id="ARBA00010443"/>
    </source>
</evidence>
<dbReference type="GO" id="GO:0005524">
    <property type="term" value="F:ATP binding"/>
    <property type="evidence" value="ECO:0007669"/>
    <property type="project" value="UniProtKB-KW"/>
</dbReference>
<sequence length="430" mass="47774">MRNVICLVLGGGRGTRLYPLTKYRSKPAVPLAGKYRLIDIPLSNCLNSQMNRIYVLTQFMSVSLHRHIRQTYRFDHFNGGFVELLAAQQTASEGSDWYQGTADAVRKNLRYIQQHGIEYVLILSGDQLYRMDYREMLESHIASGADVSIAGLPVHSKEAGGLGIMKIDETGRVKGFVEKPTTPEELAHVRTDPAWIDSRGIESKGRDCLASMGNYLFNRDTLVEVLEKTDYQDFGKEIFPAAIRSKHVQMHMFDSYWEDIGTIKAFYESNLATLSPKPPFEFVEEEAPIFTRARFLPPSMLMDSQVSTSMIADGCQIGAGCTIKNSVIGLRSVIGENVTIEDSVLMGCDYYSTKRECEQDASSGRPTMKIGAGSVIKGAIVDKNCHIGNNVRVVNSDNLPDKEYPEGVTIVDGIPVVEKGACLPDGWSLY</sequence>
<organism evidence="10 11">
    <name type="scientific">Blastopirellula marina</name>
    <dbReference type="NCBI Taxonomy" id="124"/>
    <lineage>
        <taxon>Bacteria</taxon>
        <taxon>Pseudomonadati</taxon>
        <taxon>Planctomycetota</taxon>
        <taxon>Planctomycetia</taxon>
        <taxon>Pirellulales</taxon>
        <taxon>Pirellulaceae</taxon>
        <taxon>Blastopirellula</taxon>
    </lineage>
</organism>
<evidence type="ECO:0000313" key="10">
    <source>
        <dbReference type="EMBL" id="PQO28610.1"/>
    </source>
</evidence>
<dbReference type="Pfam" id="PF25247">
    <property type="entry name" value="LbH_GLGC"/>
    <property type="match status" value="1"/>
</dbReference>
<evidence type="ECO:0000256" key="6">
    <source>
        <dbReference type="ARBA" id="ARBA00022840"/>
    </source>
</evidence>
<dbReference type="RefSeq" id="WP_105333277.1">
    <property type="nucleotide sequence ID" value="NZ_PUHY01000016.1"/>
</dbReference>
<keyword evidence="7" id="KW-0119">Carbohydrate metabolism</keyword>
<evidence type="ECO:0000259" key="9">
    <source>
        <dbReference type="Pfam" id="PF00483"/>
    </source>
</evidence>
<dbReference type="PANTHER" id="PTHR43523">
    <property type="entry name" value="GLUCOSE-1-PHOSPHATE ADENYLYLTRANSFERASE-RELATED"/>
    <property type="match status" value="1"/>
</dbReference>
<accession>A0A2S8F900</accession>
<dbReference type="SUPFAM" id="SSF53448">
    <property type="entry name" value="Nucleotide-diphospho-sugar transferases"/>
    <property type="match status" value="1"/>
</dbReference>
<evidence type="ECO:0000313" key="11">
    <source>
        <dbReference type="Proteomes" id="UP000238322"/>
    </source>
</evidence>
<dbReference type="CDD" id="cd02508">
    <property type="entry name" value="ADP_Glucose_PP"/>
    <property type="match status" value="1"/>
</dbReference>
<evidence type="ECO:0000256" key="7">
    <source>
        <dbReference type="ARBA" id="ARBA00023277"/>
    </source>
</evidence>
<dbReference type="InterPro" id="IPR011831">
    <property type="entry name" value="ADP-Glc_PPase"/>
</dbReference>
<keyword evidence="2" id="KW-0321">Glycogen metabolism</keyword>
<dbReference type="Proteomes" id="UP000238322">
    <property type="component" value="Unassembled WGS sequence"/>
</dbReference>
<dbReference type="EMBL" id="PUHY01000016">
    <property type="protein sequence ID" value="PQO28610.1"/>
    <property type="molecule type" value="Genomic_DNA"/>
</dbReference>
<dbReference type="SUPFAM" id="SSF51161">
    <property type="entry name" value="Trimeric LpxA-like enzymes"/>
    <property type="match status" value="1"/>
</dbReference>
<dbReference type="Gene3D" id="3.90.550.10">
    <property type="entry name" value="Spore Coat Polysaccharide Biosynthesis Protein SpsA, Chain A"/>
    <property type="match status" value="1"/>
</dbReference>
<dbReference type="OrthoDB" id="9801810at2"/>
<evidence type="ECO:0000256" key="3">
    <source>
        <dbReference type="ARBA" id="ARBA00022679"/>
    </source>
</evidence>
<comment type="similarity">
    <text evidence="1">Belongs to the bacterial/plant glucose-1-phosphate adenylyltransferase family.</text>
</comment>
<dbReference type="InterPro" id="IPR005835">
    <property type="entry name" value="NTP_transferase_dom"/>
</dbReference>
<dbReference type="PROSITE" id="PS00809">
    <property type="entry name" value="ADP_GLC_PYROPHOSPH_2"/>
    <property type="match status" value="1"/>
</dbReference>
<reference evidence="10 11" key="1">
    <citation type="submission" date="2018-02" db="EMBL/GenBank/DDBJ databases">
        <title>Comparative genomes isolates from brazilian mangrove.</title>
        <authorList>
            <person name="Araujo J.E."/>
            <person name="Taketani R.G."/>
            <person name="Silva M.C.P."/>
            <person name="Loureco M.V."/>
            <person name="Andreote F.D."/>
        </authorList>
    </citation>
    <scope>NUCLEOTIDE SEQUENCE [LARGE SCALE GENOMIC DNA]</scope>
    <source>
        <strain evidence="10 11">Hex-1 MGV</strain>
    </source>
</reference>
<gene>
    <name evidence="10" type="ORF">C5Y83_28840</name>
</gene>
<dbReference type="EC" id="2.7.7.27" evidence="8"/>
<proteinExistence type="inferred from homology"/>
<dbReference type="Gene3D" id="2.160.10.10">
    <property type="entry name" value="Hexapeptide repeat proteins"/>
    <property type="match status" value="1"/>
</dbReference>
<dbReference type="Pfam" id="PF00483">
    <property type="entry name" value="NTP_transferase"/>
    <property type="match status" value="1"/>
</dbReference>
<keyword evidence="4 10" id="KW-0548">Nucleotidyltransferase</keyword>
<evidence type="ECO:0000256" key="2">
    <source>
        <dbReference type="ARBA" id="ARBA00022600"/>
    </source>
</evidence>
<dbReference type="GO" id="GO:0008878">
    <property type="term" value="F:glucose-1-phosphate adenylyltransferase activity"/>
    <property type="evidence" value="ECO:0007669"/>
    <property type="project" value="UniProtKB-UniRule"/>
</dbReference>
<evidence type="ECO:0000256" key="8">
    <source>
        <dbReference type="NCBIfam" id="TIGR02091"/>
    </source>
</evidence>
<protein>
    <recommendedName>
        <fullName evidence="8">Glucose-1-phosphate adenylyltransferase</fullName>
        <ecNumber evidence="8">2.7.7.27</ecNumber>
    </recommendedName>
</protein>
<keyword evidence="3 10" id="KW-0808">Transferase</keyword>
<feature type="domain" description="Nucleotidyl transferase" evidence="9">
    <location>
        <begin position="7"/>
        <end position="273"/>
    </location>
</feature>
<dbReference type="InterPro" id="IPR029044">
    <property type="entry name" value="Nucleotide-diphossugar_trans"/>
</dbReference>
<dbReference type="InterPro" id="IPR011004">
    <property type="entry name" value="Trimer_LpxA-like_sf"/>
</dbReference>
<dbReference type="NCBIfam" id="NF002772">
    <property type="entry name" value="PRK02862.1"/>
    <property type="match status" value="1"/>
</dbReference>
<dbReference type="AlphaFoldDB" id="A0A2S8F900"/>
<dbReference type="UniPathway" id="UPA00164"/>
<evidence type="ECO:0000256" key="4">
    <source>
        <dbReference type="ARBA" id="ARBA00022695"/>
    </source>
</evidence>
<keyword evidence="5" id="KW-0547">Nucleotide-binding</keyword>
<dbReference type="PANTHER" id="PTHR43523:SF12">
    <property type="entry name" value="GLUCOSE-1-PHOSPHATE ADENYLYLTRANSFERASE LARGE SUBUNIT 1, CHLOROPLASTIC-RELATED"/>
    <property type="match status" value="1"/>
</dbReference>